<comment type="subcellular location">
    <subcellularLocation>
        <location evidence="1">Membrane</location>
        <topology evidence="1">Multi-pass membrane protein</topology>
    </subcellularLocation>
</comment>
<feature type="transmembrane region" description="Helical" evidence="7">
    <location>
        <begin position="59"/>
        <end position="82"/>
    </location>
</feature>
<organism evidence="8 9">
    <name type="scientific">Amylocarpus encephaloides</name>
    <dbReference type="NCBI Taxonomy" id="45428"/>
    <lineage>
        <taxon>Eukaryota</taxon>
        <taxon>Fungi</taxon>
        <taxon>Dikarya</taxon>
        <taxon>Ascomycota</taxon>
        <taxon>Pezizomycotina</taxon>
        <taxon>Leotiomycetes</taxon>
        <taxon>Helotiales</taxon>
        <taxon>Helotiales incertae sedis</taxon>
        <taxon>Amylocarpus</taxon>
    </lineage>
</organism>
<evidence type="ECO:0000256" key="6">
    <source>
        <dbReference type="ARBA" id="ARBA00023136"/>
    </source>
</evidence>
<name>A0A9P7Y9S4_9HELO</name>
<evidence type="ECO:0000256" key="4">
    <source>
        <dbReference type="ARBA" id="ARBA00022692"/>
    </source>
</evidence>
<dbReference type="PANTHER" id="PTHR10332:SF88">
    <property type="entry name" value="EQUILIBRATIVE NUCLEOSIDE TRANSPORTER 1, ISOFORM A"/>
    <property type="match status" value="1"/>
</dbReference>
<evidence type="ECO:0000256" key="1">
    <source>
        <dbReference type="ARBA" id="ARBA00004141"/>
    </source>
</evidence>
<dbReference type="PANTHER" id="PTHR10332">
    <property type="entry name" value="EQUILIBRATIVE NUCLEOSIDE TRANSPORTER"/>
    <property type="match status" value="1"/>
</dbReference>
<feature type="transmembrane region" description="Helical" evidence="7">
    <location>
        <begin position="403"/>
        <end position="421"/>
    </location>
</feature>
<evidence type="ECO:0000256" key="7">
    <source>
        <dbReference type="SAM" id="Phobius"/>
    </source>
</evidence>
<evidence type="ECO:0000256" key="5">
    <source>
        <dbReference type="ARBA" id="ARBA00022989"/>
    </source>
</evidence>
<dbReference type="OrthoDB" id="46396at2759"/>
<evidence type="ECO:0000256" key="3">
    <source>
        <dbReference type="ARBA" id="ARBA00022448"/>
    </source>
</evidence>
<keyword evidence="3" id="KW-0813">Transport</keyword>
<feature type="transmembrane region" description="Helical" evidence="7">
    <location>
        <begin position="154"/>
        <end position="181"/>
    </location>
</feature>
<comment type="similarity">
    <text evidence="2">Belongs to the SLC29A/ENT transporter (TC 2.A.57) family.</text>
</comment>
<dbReference type="AlphaFoldDB" id="A0A9P7Y9S4"/>
<accession>A0A9P7Y9S4</accession>
<sequence>MERIRCLLRKSSDEQAYEPLAEGHENDSEREGETAFPAQLVSDEDGLDDTEFSWFEYSVFVMLGIAMLWAWNMFLAAAPYFQARFADNKWILDSFQSAITSVGCLTNLGSMTILLQMQTKADYPKRILSALAINLVIFSLLAISTKAFQDVSSMGYLVFILIMVFGTSVATGFAQNGAFAFAASFGRPEYMGAIMMGQAIAGVLPAFAQILSVLAMPDADHWADPKDQMVVQNKSTSSSAFAYFLTALGVSILTAIVVVPMVQRHRLALDRKMGSSVTSIQEVEQALRKPVKMLSLYRKLHWLAFSVFLCFAVTMFFPVFTQKIVSIVPEDEAPRLLQPTVFIPLGFLIWNCGDLAGRLATNFHWMRLRSPRALFVVSLSRVVFIPLYYLCNIENKGAKIRSDAFYLFVVQLAFGWTNGWLGSLCMTEADSWVNEKEREASGGFMALNLVAGLTSGSLLSFAVSTSI</sequence>
<feature type="transmembrane region" description="Helical" evidence="7">
    <location>
        <begin position="240"/>
        <end position="262"/>
    </location>
</feature>
<feature type="transmembrane region" description="Helical" evidence="7">
    <location>
        <begin position="373"/>
        <end position="391"/>
    </location>
</feature>
<dbReference type="SUPFAM" id="SSF103473">
    <property type="entry name" value="MFS general substrate transporter"/>
    <property type="match status" value="1"/>
</dbReference>
<feature type="transmembrane region" description="Helical" evidence="7">
    <location>
        <begin position="300"/>
        <end position="320"/>
    </location>
</feature>
<proteinExistence type="inferred from homology"/>
<dbReference type="GO" id="GO:0034257">
    <property type="term" value="F:nicotinamide riboside transmembrane transporter activity"/>
    <property type="evidence" value="ECO:0007669"/>
    <property type="project" value="TreeGrafter"/>
</dbReference>
<gene>
    <name evidence="8" type="ORF">BJ875DRAFT_410944</name>
</gene>
<dbReference type="EMBL" id="MU251774">
    <property type="protein sequence ID" value="KAG9229391.1"/>
    <property type="molecule type" value="Genomic_DNA"/>
</dbReference>
<dbReference type="PIRSF" id="PIRSF016379">
    <property type="entry name" value="ENT"/>
    <property type="match status" value="1"/>
</dbReference>
<feature type="transmembrane region" description="Helical" evidence="7">
    <location>
        <begin position="127"/>
        <end position="148"/>
    </location>
</feature>
<dbReference type="Proteomes" id="UP000824998">
    <property type="component" value="Unassembled WGS sequence"/>
</dbReference>
<evidence type="ECO:0000313" key="8">
    <source>
        <dbReference type="EMBL" id="KAG9229391.1"/>
    </source>
</evidence>
<evidence type="ECO:0000313" key="9">
    <source>
        <dbReference type="Proteomes" id="UP000824998"/>
    </source>
</evidence>
<feature type="transmembrane region" description="Helical" evidence="7">
    <location>
        <begin position="193"/>
        <end position="216"/>
    </location>
</feature>
<evidence type="ECO:0000256" key="2">
    <source>
        <dbReference type="ARBA" id="ARBA00007965"/>
    </source>
</evidence>
<feature type="transmembrane region" description="Helical" evidence="7">
    <location>
        <begin position="441"/>
        <end position="463"/>
    </location>
</feature>
<dbReference type="GO" id="GO:0005886">
    <property type="term" value="C:plasma membrane"/>
    <property type="evidence" value="ECO:0007669"/>
    <property type="project" value="TreeGrafter"/>
</dbReference>
<dbReference type="Pfam" id="PF01733">
    <property type="entry name" value="Nucleoside_tran"/>
    <property type="match status" value="1"/>
</dbReference>
<keyword evidence="5 7" id="KW-1133">Transmembrane helix</keyword>
<keyword evidence="6 7" id="KW-0472">Membrane</keyword>
<dbReference type="GO" id="GO:0000329">
    <property type="term" value="C:fungal-type vacuole membrane"/>
    <property type="evidence" value="ECO:0007669"/>
    <property type="project" value="TreeGrafter"/>
</dbReference>
<comment type="caution">
    <text evidence="8">The sequence shown here is derived from an EMBL/GenBank/DDBJ whole genome shotgun (WGS) entry which is preliminary data.</text>
</comment>
<feature type="transmembrane region" description="Helical" evidence="7">
    <location>
        <begin position="94"/>
        <end position="115"/>
    </location>
</feature>
<dbReference type="GO" id="GO:0015205">
    <property type="term" value="F:nucleobase transmembrane transporter activity"/>
    <property type="evidence" value="ECO:0007669"/>
    <property type="project" value="TreeGrafter"/>
</dbReference>
<dbReference type="PRINTS" id="PR01130">
    <property type="entry name" value="DERENTRNSPRT"/>
</dbReference>
<dbReference type="InterPro" id="IPR036259">
    <property type="entry name" value="MFS_trans_sf"/>
</dbReference>
<dbReference type="InterPro" id="IPR002259">
    <property type="entry name" value="Eqnu_transpt"/>
</dbReference>
<protein>
    <submittedName>
        <fullName evidence="8">Nucleoside transporter-like protein family</fullName>
    </submittedName>
</protein>
<keyword evidence="4 7" id="KW-0812">Transmembrane</keyword>
<reference evidence="8" key="1">
    <citation type="journal article" date="2021" name="IMA Fungus">
        <title>Genomic characterization of three marine fungi, including Emericellopsis atlantica sp. nov. with signatures of a generalist lifestyle and marine biomass degradation.</title>
        <authorList>
            <person name="Hagestad O.C."/>
            <person name="Hou L."/>
            <person name="Andersen J.H."/>
            <person name="Hansen E.H."/>
            <person name="Altermark B."/>
            <person name="Li C."/>
            <person name="Kuhnert E."/>
            <person name="Cox R.J."/>
            <person name="Crous P.W."/>
            <person name="Spatafora J.W."/>
            <person name="Lail K."/>
            <person name="Amirebrahimi M."/>
            <person name="Lipzen A."/>
            <person name="Pangilinan J."/>
            <person name="Andreopoulos W."/>
            <person name="Hayes R.D."/>
            <person name="Ng V."/>
            <person name="Grigoriev I.V."/>
            <person name="Jackson S.A."/>
            <person name="Sutton T.D.S."/>
            <person name="Dobson A.D.W."/>
            <person name="Rama T."/>
        </authorList>
    </citation>
    <scope>NUCLEOTIDE SEQUENCE</scope>
    <source>
        <strain evidence="8">TRa018bII</strain>
    </source>
</reference>
<keyword evidence="9" id="KW-1185">Reference proteome</keyword>